<dbReference type="InterPro" id="IPR036259">
    <property type="entry name" value="MFS_trans_sf"/>
</dbReference>
<sequence length="585" mass="66910">MQFDDFYQTIGTFGRYQKMKYFFICLTYLLPPIMVYTWTFTAAIPSFRCQISPDDNFDIEIPKQILERYVPTESQCRQYKSKISLKECQRCYQNINKTYRYNENNEPLKACTSFVFDRTYYESTLVEEWSMVCNRLSFKTLSQTIFFSGYMIGSLVFGILSDRFGRRPILGISFFIITLASFLCAYGPQEDLGFDISYALFVFGRFLLACASRGVALTAFVIGVEIVGPAQRVFSGIVIEYFFALGELILLVFAYMFRTWRLLHATLAVLSIPFLFFYFLIPESPRWLISKGYYDEAEKILCQIAKTNKTEFDSIAYQRLKTEEKKRKAFNSVKGYGCMALIRSKVMLIIAMNMSFQWFVQNLVFYGISQNTGTWLQNPYISFAAGAFVEIIAYGIVHLVLYRWGRKITYCSFVMGFATSALLVVPIQMLMIKGSRGQYVLMFIVNTILKFFASGSYAIIYIYANELFPTQVRNTGIGICSMIARMGAIVGTLSTDFLTRVWLYFPIVVFGVASTIAVIFITICPETLNKPLPQTVDDVEIMGLAFPLGKSKPLTRVKVDVSDDDDDSDENISLKQQSKHDIASL</sequence>
<dbReference type="PANTHER" id="PTHR24064">
    <property type="entry name" value="SOLUTE CARRIER FAMILY 22 MEMBER"/>
    <property type="match status" value="1"/>
</dbReference>
<feature type="transmembrane region" description="Helical" evidence="6">
    <location>
        <begin position="200"/>
        <end position="222"/>
    </location>
</feature>
<gene>
    <name evidence="8" type="ORF">BJG266_LOCUS32503</name>
    <name evidence="9" type="ORF">QVE165_LOCUS49595</name>
</gene>
<dbReference type="AlphaFoldDB" id="A0A815DSS3"/>
<feature type="transmembrane region" description="Helical" evidence="6">
    <location>
        <begin position="21"/>
        <end position="38"/>
    </location>
</feature>
<protein>
    <recommendedName>
        <fullName evidence="7">Major facilitator superfamily (MFS) profile domain-containing protein</fullName>
    </recommendedName>
</protein>
<reference evidence="8" key="1">
    <citation type="submission" date="2021-02" db="EMBL/GenBank/DDBJ databases">
        <authorList>
            <person name="Nowell W R."/>
        </authorList>
    </citation>
    <scope>NUCLEOTIDE SEQUENCE</scope>
</reference>
<organism evidence="8 11">
    <name type="scientific">Adineta steineri</name>
    <dbReference type="NCBI Taxonomy" id="433720"/>
    <lineage>
        <taxon>Eukaryota</taxon>
        <taxon>Metazoa</taxon>
        <taxon>Spiralia</taxon>
        <taxon>Gnathifera</taxon>
        <taxon>Rotifera</taxon>
        <taxon>Eurotatoria</taxon>
        <taxon>Bdelloidea</taxon>
        <taxon>Adinetida</taxon>
        <taxon>Adinetidae</taxon>
        <taxon>Adineta</taxon>
    </lineage>
</organism>
<accession>A0A815DSS3</accession>
<feature type="transmembrane region" description="Helical" evidence="6">
    <location>
        <begin position="439"/>
        <end position="464"/>
    </location>
</feature>
<evidence type="ECO:0000313" key="10">
    <source>
        <dbReference type="Proteomes" id="UP000663832"/>
    </source>
</evidence>
<feature type="transmembrane region" description="Helical" evidence="6">
    <location>
        <begin position="501"/>
        <end position="524"/>
    </location>
</feature>
<dbReference type="Proteomes" id="UP000663832">
    <property type="component" value="Unassembled WGS sequence"/>
</dbReference>
<evidence type="ECO:0000313" key="11">
    <source>
        <dbReference type="Proteomes" id="UP000663877"/>
    </source>
</evidence>
<dbReference type="GO" id="GO:0022857">
    <property type="term" value="F:transmembrane transporter activity"/>
    <property type="evidence" value="ECO:0007669"/>
    <property type="project" value="InterPro"/>
</dbReference>
<feature type="domain" description="Major facilitator superfamily (MFS) profile" evidence="7">
    <location>
        <begin position="98"/>
        <end position="529"/>
    </location>
</feature>
<dbReference type="InterPro" id="IPR020846">
    <property type="entry name" value="MFS_dom"/>
</dbReference>
<evidence type="ECO:0000256" key="1">
    <source>
        <dbReference type="ARBA" id="ARBA00004141"/>
    </source>
</evidence>
<evidence type="ECO:0000256" key="4">
    <source>
        <dbReference type="ARBA" id="ARBA00023136"/>
    </source>
</evidence>
<feature type="transmembrane region" description="Helical" evidence="6">
    <location>
        <begin position="262"/>
        <end position="281"/>
    </location>
</feature>
<dbReference type="EMBL" id="CAJNOI010000551">
    <property type="protein sequence ID" value="CAF1305204.1"/>
    <property type="molecule type" value="Genomic_DNA"/>
</dbReference>
<dbReference type="OrthoDB" id="2544694at2759"/>
<evidence type="ECO:0000256" key="3">
    <source>
        <dbReference type="ARBA" id="ARBA00022989"/>
    </source>
</evidence>
<dbReference type="InterPro" id="IPR005828">
    <property type="entry name" value="MFS_sugar_transport-like"/>
</dbReference>
<comment type="caution">
    <text evidence="8">The sequence shown here is derived from an EMBL/GenBank/DDBJ whole genome shotgun (WGS) entry which is preliminary data.</text>
</comment>
<dbReference type="PROSITE" id="PS50850">
    <property type="entry name" value="MFS"/>
    <property type="match status" value="1"/>
</dbReference>
<feature type="transmembrane region" description="Helical" evidence="6">
    <location>
        <begin position="408"/>
        <end position="427"/>
    </location>
</feature>
<evidence type="ECO:0000313" key="9">
    <source>
        <dbReference type="EMBL" id="CAF1577531.1"/>
    </source>
</evidence>
<dbReference type="GO" id="GO:0016020">
    <property type="term" value="C:membrane"/>
    <property type="evidence" value="ECO:0007669"/>
    <property type="project" value="UniProtKB-SubCell"/>
</dbReference>
<evidence type="ECO:0000256" key="2">
    <source>
        <dbReference type="ARBA" id="ARBA00022692"/>
    </source>
</evidence>
<keyword evidence="3 6" id="KW-1133">Transmembrane helix</keyword>
<comment type="subcellular location">
    <subcellularLocation>
        <location evidence="1">Membrane</location>
        <topology evidence="1">Multi-pass membrane protein</topology>
    </subcellularLocation>
</comment>
<dbReference type="Proteomes" id="UP000663877">
    <property type="component" value="Unassembled WGS sequence"/>
</dbReference>
<feature type="transmembrane region" description="Helical" evidence="6">
    <location>
        <begin position="169"/>
        <end position="188"/>
    </location>
</feature>
<feature type="transmembrane region" description="Helical" evidence="6">
    <location>
        <begin position="346"/>
        <end position="368"/>
    </location>
</feature>
<dbReference type="EMBL" id="CAJNOM010000912">
    <property type="protein sequence ID" value="CAF1577531.1"/>
    <property type="molecule type" value="Genomic_DNA"/>
</dbReference>
<feature type="transmembrane region" description="Helical" evidence="6">
    <location>
        <begin position="380"/>
        <end position="401"/>
    </location>
</feature>
<dbReference type="Gene3D" id="1.20.1250.20">
    <property type="entry name" value="MFS general substrate transporter like domains"/>
    <property type="match status" value="1"/>
</dbReference>
<evidence type="ECO:0000313" key="8">
    <source>
        <dbReference type="EMBL" id="CAF1305204.1"/>
    </source>
</evidence>
<feature type="region of interest" description="Disordered" evidence="5">
    <location>
        <begin position="561"/>
        <end position="585"/>
    </location>
</feature>
<evidence type="ECO:0000259" key="7">
    <source>
        <dbReference type="PROSITE" id="PS50850"/>
    </source>
</evidence>
<evidence type="ECO:0000256" key="6">
    <source>
        <dbReference type="SAM" id="Phobius"/>
    </source>
</evidence>
<feature type="transmembrane region" description="Helical" evidence="6">
    <location>
        <begin position="141"/>
        <end position="160"/>
    </location>
</feature>
<name>A0A815DSS3_9BILA</name>
<dbReference type="SUPFAM" id="SSF103473">
    <property type="entry name" value="MFS general substrate transporter"/>
    <property type="match status" value="1"/>
</dbReference>
<keyword evidence="4 6" id="KW-0472">Membrane</keyword>
<feature type="transmembrane region" description="Helical" evidence="6">
    <location>
        <begin position="234"/>
        <end position="256"/>
    </location>
</feature>
<proteinExistence type="predicted"/>
<keyword evidence="10" id="KW-1185">Reference proteome</keyword>
<evidence type="ECO:0000256" key="5">
    <source>
        <dbReference type="SAM" id="MobiDB-lite"/>
    </source>
</evidence>
<keyword evidence="2 6" id="KW-0812">Transmembrane</keyword>
<dbReference type="Pfam" id="PF00083">
    <property type="entry name" value="Sugar_tr"/>
    <property type="match status" value="1"/>
</dbReference>